<organism evidence="1 2">
    <name type="scientific">Basidiobolus ranarum</name>
    <dbReference type="NCBI Taxonomy" id="34480"/>
    <lineage>
        <taxon>Eukaryota</taxon>
        <taxon>Fungi</taxon>
        <taxon>Fungi incertae sedis</taxon>
        <taxon>Zoopagomycota</taxon>
        <taxon>Entomophthoromycotina</taxon>
        <taxon>Basidiobolomycetes</taxon>
        <taxon>Basidiobolales</taxon>
        <taxon>Basidiobolaceae</taxon>
        <taxon>Basidiobolus</taxon>
    </lineage>
</organism>
<dbReference type="Proteomes" id="UP001479436">
    <property type="component" value="Unassembled WGS sequence"/>
</dbReference>
<accession>A0ABR2VN79</accession>
<gene>
    <name evidence="1" type="ORF">K7432_016062</name>
</gene>
<comment type="caution">
    <text evidence="1">The sequence shown here is derived from an EMBL/GenBank/DDBJ whole genome shotgun (WGS) entry which is preliminary data.</text>
</comment>
<protein>
    <submittedName>
        <fullName evidence="1">Uncharacterized protein</fullName>
    </submittedName>
</protein>
<evidence type="ECO:0000313" key="1">
    <source>
        <dbReference type="EMBL" id="KAK9680028.1"/>
    </source>
</evidence>
<keyword evidence="2" id="KW-1185">Reference proteome</keyword>
<evidence type="ECO:0000313" key="2">
    <source>
        <dbReference type="Proteomes" id="UP001479436"/>
    </source>
</evidence>
<proteinExistence type="predicted"/>
<dbReference type="EMBL" id="JASJQH010009327">
    <property type="protein sequence ID" value="KAK9680028.1"/>
    <property type="molecule type" value="Genomic_DNA"/>
</dbReference>
<sequence length="278" mass="32100">MSQTILGKKFVKKLPPIDGRGIIIQHSGNRMYSKFDNLNAFQHWYLNLKPTQRVFAEIIGTGPQKFRLDLDGDIVDPKLLIQDVTNFFELMGHGTPTIQFYDISSPNKLSYHLIVSSHYFLNNISCKIFVDSLMQYAKTSKWTLNADTGVYKSVQGFRLEGSTKWQQNRWKYLFGTQQINKRYFCDGLLGIVNPQTMRLITIPHSQLQKHLSSHKSSLGIPSHSIPTGFKIRQTLDSGLITLDRIKPTFCELCNRTHEHENAYMIDNKFICFRFSTKN</sequence>
<name>A0ABR2VN79_9FUNG</name>
<reference evidence="1 2" key="1">
    <citation type="submission" date="2023-04" db="EMBL/GenBank/DDBJ databases">
        <title>Genome of Basidiobolus ranarum AG-B5.</title>
        <authorList>
            <person name="Stajich J.E."/>
            <person name="Carter-House D."/>
            <person name="Gryganskyi A."/>
        </authorList>
    </citation>
    <scope>NUCLEOTIDE SEQUENCE [LARGE SCALE GENOMIC DNA]</scope>
    <source>
        <strain evidence="1 2">AG-B5</strain>
    </source>
</reference>